<protein>
    <submittedName>
        <fullName evidence="1">Uncharacterized protein</fullName>
    </submittedName>
</protein>
<dbReference type="AlphaFoldDB" id="A0AAN9LP92"/>
<proteinExistence type="predicted"/>
<dbReference type="EMBL" id="JAYMYQ010000004">
    <property type="protein sequence ID" value="KAK7337839.1"/>
    <property type="molecule type" value="Genomic_DNA"/>
</dbReference>
<organism evidence="1 2">
    <name type="scientific">Canavalia gladiata</name>
    <name type="common">Sword bean</name>
    <name type="synonym">Dolichos gladiatus</name>
    <dbReference type="NCBI Taxonomy" id="3824"/>
    <lineage>
        <taxon>Eukaryota</taxon>
        <taxon>Viridiplantae</taxon>
        <taxon>Streptophyta</taxon>
        <taxon>Embryophyta</taxon>
        <taxon>Tracheophyta</taxon>
        <taxon>Spermatophyta</taxon>
        <taxon>Magnoliopsida</taxon>
        <taxon>eudicotyledons</taxon>
        <taxon>Gunneridae</taxon>
        <taxon>Pentapetalae</taxon>
        <taxon>rosids</taxon>
        <taxon>fabids</taxon>
        <taxon>Fabales</taxon>
        <taxon>Fabaceae</taxon>
        <taxon>Papilionoideae</taxon>
        <taxon>50 kb inversion clade</taxon>
        <taxon>NPAAA clade</taxon>
        <taxon>indigoferoid/millettioid clade</taxon>
        <taxon>Phaseoleae</taxon>
        <taxon>Canavalia</taxon>
    </lineage>
</organism>
<accession>A0AAN9LP92</accession>
<dbReference type="Proteomes" id="UP001367508">
    <property type="component" value="Unassembled WGS sequence"/>
</dbReference>
<reference evidence="1 2" key="1">
    <citation type="submission" date="2024-01" db="EMBL/GenBank/DDBJ databases">
        <title>The genomes of 5 underutilized Papilionoideae crops provide insights into root nodulation and disease resistanc.</title>
        <authorList>
            <person name="Jiang F."/>
        </authorList>
    </citation>
    <scope>NUCLEOTIDE SEQUENCE [LARGE SCALE GENOMIC DNA]</scope>
    <source>
        <strain evidence="1">LVBAO_FW01</strain>
        <tissue evidence="1">Leaves</tissue>
    </source>
</reference>
<name>A0AAN9LP92_CANGL</name>
<comment type="caution">
    <text evidence="1">The sequence shown here is derived from an EMBL/GenBank/DDBJ whole genome shotgun (WGS) entry which is preliminary data.</text>
</comment>
<evidence type="ECO:0000313" key="2">
    <source>
        <dbReference type="Proteomes" id="UP001367508"/>
    </source>
</evidence>
<gene>
    <name evidence="1" type="ORF">VNO77_18426</name>
</gene>
<evidence type="ECO:0000313" key="1">
    <source>
        <dbReference type="EMBL" id="KAK7337839.1"/>
    </source>
</evidence>
<keyword evidence="2" id="KW-1185">Reference proteome</keyword>
<sequence length="73" mass="8519">MMPYRSISRLFFNLAEWHSKIIKLRQTQDIIGHRIMDKVVKTTALMKVTDQNMERGNLLNTFPYISSFIEGSG</sequence>